<feature type="non-terminal residue" evidence="1">
    <location>
        <position position="1"/>
    </location>
</feature>
<comment type="caution">
    <text evidence="1">The sequence shown here is derived from an EMBL/GenBank/DDBJ whole genome shotgun (WGS) entry which is preliminary data.</text>
</comment>
<proteinExistence type="predicted"/>
<evidence type="ECO:0000313" key="1">
    <source>
        <dbReference type="EMBL" id="GAH51066.1"/>
    </source>
</evidence>
<gene>
    <name evidence="1" type="ORF">S03H2_35825</name>
</gene>
<dbReference type="EMBL" id="BARU01021938">
    <property type="protein sequence ID" value="GAH51066.1"/>
    <property type="molecule type" value="Genomic_DNA"/>
</dbReference>
<protein>
    <submittedName>
        <fullName evidence="1">Uncharacterized protein</fullName>
    </submittedName>
</protein>
<organism evidence="1">
    <name type="scientific">marine sediment metagenome</name>
    <dbReference type="NCBI Taxonomy" id="412755"/>
    <lineage>
        <taxon>unclassified sequences</taxon>
        <taxon>metagenomes</taxon>
        <taxon>ecological metagenomes</taxon>
    </lineage>
</organism>
<name>X1FZJ4_9ZZZZ</name>
<accession>X1FZJ4</accession>
<reference evidence="1" key="1">
    <citation type="journal article" date="2014" name="Front. Microbiol.">
        <title>High frequency of phylogenetically diverse reductive dehalogenase-homologous genes in deep subseafloor sedimentary metagenomes.</title>
        <authorList>
            <person name="Kawai M."/>
            <person name="Futagami T."/>
            <person name="Toyoda A."/>
            <person name="Takaki Y."/>
            <person name="Nishi S."/>
            <person name="Hori S."/>
            <person name="Arai W."/>
            <person name="Tsubouchi T."/>
            <person name="Morono Y."/>
            <person name="Uchiyama I."/>
            <person name="Ito T."/>
            <person name="Fujiyama A."/>
            <person name="Inagaki F."/>
            <person name="Takami H."/>
        </authorList>
    </citation>
    <scope>NUCLEOTIDE SEQUENCE</scope>
    <source>
        <strain evidence="1">Expedition CK06-06</strain>
    </source>
</reference>
<dbReference type="AlphaFoldDB" id="X1FZJ4"/>
<sequence length="113" mass="13219">DRAWGVRVTAAGAKLHYNPETEVFHHHDRSHSEPRHIEAWAYSIQGKMVFLRKNFSFLHLLVEIRGLLSLARTYGPRFVWANCVKGLRRKCHNRNYEFDAFCAQGVARYYASL</sequence>